<comment type="similarity">
    <text evidence="2 13">Belongs to the amiloride-sensitive sodium channel (TC 1.A.6) family.</text>
</comment>
<evidence type="ECO:0000256" key="11">
    <source>
        <dbReference type="ARBA" id="ARBA00023201"/>
    </source>
</evidence>
<evidence type="ECO:0000256" key="14">
    <source>
        <dbReference type="SAM" id="Phobius"/>
    </source>
</evidence>
<accession>A0A915HRD6</accession>
<evidence type="ECO:0000256" key="9">
    <source>
        <dbReference type="ARBA" id="ARBA00023136"/>
    </source>
</evidence>
<evidence type="ECO:0000256" key="12">
    <source>
        <dbReference type="ARBA" id="ARBA00023303"/>
    </source>
</evidence>
<keyword evidence="15" id="KW-1185">Reference proteome</keyword>
<evidence type="ECO:0000256" key="13">
    <source>
        <dbReference type="RuleBase" id="RU000679"/>
    </source>
</evidence>
<dbReference type="GO" id="GO:0016020">
    <property type="term" value="C:membrane"/>
    <property type="evidence" value="ECO:0007669"/>
    <property type="project" value="UniProtKB-SubCell"/>
</dbReference>
<dbReference type="WBParaSite" id="nRc.2.0.1.t04086-RA">
    <property type="protein sequence ID" value="nRc.2.0.1.t04086-RA"/>
    <property type="gene ID" value="nRc.2.0.1.g04086"/>
</dbReference>
<keyword evidence="6 14" id="KW-1133">Transmembrane helix</keyword>
<keyword evidence="4 13" id="KW-0894">Sodium channel</keyword>
<feature type="transmembrane region" description="Helical" evidence="14">
    <location>
        <begin position="44"/>
        <end position="64"/>
    </location>
</feature>
<evidence type="ECO:0000256" key="5">
    <source>
        <dbReference type="ARBA" id="ARBA00022692"/>
    </source>
</evidence>
<evidence type="ECO:0000256" key="1">
    <source>
        <dbReference type="ARBA" id="ARBA00004141"/>
    </source>
</evidence>
<evidence type="ECO:0000256" key="2">
    <source>
        <dbReference type="ARBA" id="ARBA00007193"/>
    </source>
</evidence>
<keyword evidence="8 13" id="KW-0406">Ion transport</keyword>
<keyword evidence="3 13" id="KW-0813">Transport</keyword>
<evidence type="ECO:0000313" key="15">
    <source>
        <dbReference type="Proteomes" id="UP000887565"/>
    </source>
</evidence>
<organism evidence="15 16">
    <name type="scientific">Romanomermis culicivorax</name>
    <name type="common">Nematode worm</name>
    <dbReference type="NCBI Taxonomy" id="13658"/>
    <lineage>
        <taxon>Eukaryota</taxon>
        <taxon>Metazoa</taxon>
        <taxon>Ecdysozoa</taxon>
        <taxon>Nematoda</taxon>
        <taxon>Enoplea</taxon>
        <taxon>Dorylaimia</taxon>
        <taxon>Mermithida</taxon>
        <taxon>Mermithoidea</taxon>
        <taxon>Mermithidae</taxon>
        <taxon>Romanomermis</taxon>
    </lineage>
</organism>
<proteinExistence type="inferred from homology"/>
<keyword evidence="9 14" id="KW-0472">Membrane</keyword>
<evidence type="ECO:0000256" key="3">
    <source>
        <dbReference type="ARBA" id="ARBA00022448"/>
    </source>
</evidence>
<dbReference type="Gene3D" id="1.10.287.770">
    <property type="entry name" value="YojJ-like"/>
    <property type="match status" value="1"/>
</dbReference>
<dbReference type="AlphaFoldDB" id="A0A915HRD6"/>
<dbReference type="InterPro" id="IPR001873">
    <property type="entry name" value="ENaC"/>
</dbReference>
<protein>
    <submittedName>
        <fullName evidence="16">Uncharacterized protein</fullName>
    </submittedName>
</protein>
<evidence type="ECO:0000256" key="4">
    <source>
        <dbReference type="ARBA" id="ARBA00022461"/>
    </source>
</evidence>
<keyword evidence="7" id="KW-0915">Sodium</keyword>
<dbReference type="Pfam" id="PF00858">
    <property type="entry name" value="ASC"/>
    <property type="match status" value="1"/>
</dbReference>
<evidence type="ECO:0000313" key="16">
    <source>
        <dbReference type="WBParaSite" id="nRc.2.0.1.t04086-RA"/>
    </source>
</evidence>
<sequence length="78" mass="8654">MSLGFKSLQSEVVIRYPAVKSILIYEDVMVKTEFMILGDVGGLLGIWTGGSIISLMQLLYVFCFSKFGSKNKIQLEGD</sequence>
<reference evidence="16" key="1">
    <citation type="submission" date="2022-11" db="UniProtKB">
        <authorList>
            <consortium name="WormBaseParasite"/>
        </authorList>
    </citation>
    <scope>IDENTIFICATION</scope>
</reference>
<name>A0A915HRD6_ROMCU</name>
<dbReference type="Proteomes" id="UP000887565">
    <property type="component" value="Unplaced"/>
</dbReference>
<keyword evidence="10" id="KW-0325">Glycoprotein</keyword>
<evidence type="ECO:0000256" key="8">
    <source>
        <dbReference type="ARBA" id="ARBA00023065"/>
    </source>
</evidence>
<evidence type="ECO:0000256" key="7">
    <source>
        <dbReference type="ARBA" id="ARBA00023053"/>
    </source>
</evidence>
<keyword evidence="12 13" id="KW-0407">Ion channel</keyword>
<dbReference type="GO" id="GO:0005272">
    <property type="term" value="F:sodium channel activity"/>
    <property type="evidence" value="ECO:0007669"/>
    <property type="project" value="UniProtKB-KW"/>
</dbReference>
<keyword evidence="11 13" id="KW-0739">Sodium transport</keyword>
<evidence type="ECO:0000256" key="10">
    <source>
        <dbReference type="ARBA" id="ARBA00023180"/>
    </source>
</evidence>
<keyword evidence="5 13" id="KW-0812">Transmembrane</keyword>
<evidence type="ECO:0000256" key="6">
    <source>
        <dbReference type="ARBA" id="ARBA00022989"/>
    </source>
</evidence>
<comment type="subcellular location">
    <subcellularLocation>
        <location evidence="1">Membrane</location>
        <topology evidence="1">Multi-pass membrane protein</topology>
    </subcellularLocation>
</comment>